<feature type="compositionally biased region" description="Basic and acidic residues" evidence="1">
    <location>
        <begin position="144"/>
        <end position="155"/>
    </location>
</feature>
<evidence type="ECO:0000256" key="1">
    <source>
        <dbReference type="SAM" id="MobiDB-lite"/>
    </source>
</evidence>
<dbReference type="AlphaFoldDB" id="A0A7J6X7F9"/>
<keyword evidence="3" id="KW-1185">Reference proteome</keyword>
<dbReference type="EMBL" id="JABWDY010003731">
    <property type="protein sequence ID" value="KAF5205711.1"/>
    <property type="molecule type" value="Genomic_DNA"/>
</dbReference>
<sequence length="166" mass="18225">MVKDAICSTNELNHFTYTTQRKSEIIAKRKTIKANQLKFFEDITNQLRIVVEEVRTVVEKEVVVEDTRAAPNSGVDKEDVVEDSTIAEANSGVDKEDVVEDTRAAPNCGVNKDDVVEDSTLAAANSGVDKEDVIESTLVPSSSRVDKQNGHGQDAKEDEDEENGQD</sequence>
<comment type="caution">
    <text evidence="2">The sequence shown here is derived from an EMBL/GenBank/DDBJ whole genome shotgun (WGS) entry which is preliminary data.</text>
</comment>
<accession>A0A7J6X7F9</accession>
<reference evidence="2 3" key="1">
    <citation type="submission" date="2020-06" db="EMBL/GenBank/DDBJ databases">
        <title>Transcriptomic and genomic resources for Thalictrum thalictroides and T. hernandezii: Facilitating candidate gene discovery in an emerging model plant lineage.</title>
        <authorList>
            <person name="Arias T."/>
            <person name="Riano-Pachon D.M."/>
            <person name="Di Stilio V.S."/>
        </authorList>
    </citation>
    <scope>NUCLEOTIDE SEQUENCE [LARGE SCALE GENOMIC DNA]</scope>
    <source>
        <strain evidence="3">cv. WT478/WT964</strain>
        <tissue evidence="2">Leaves</tissue>
    </source>
</reference>
<proteinExistence type="predicted"/>
<organism evidence="2 3">
    <name type="scientific">Thalictrum thalictroides</name>
    <name type="common">Rue-anemone</name>
    <name type="synonym">Anemone thalictroides</name>
    <dbReference type="NCBI Taxonomy" id="46969"/>
    <lineage>
        <taxon>Eukaryota</taxon>
        <taxon>Viridiplantae</taxon>
        <taxon>Streptophyta</taxon>
        <taxon>Embryophyta</taxon>
        <taxon>Tracheophyta</taxon>
        <taxon>Spermatophyta</taxon>
        <taxon>Magnoliopsida</taxon>
        <taxon>Ranunculales</taxon>
        <taxon>Ranunculaceae</taxon>
        <taxon>Thalictroideae</taxon>
        <taxon>Thalictrum</taxon>
    </lineage>
</organism>
<name>A0A7J6X7F9_THATH</name>
<evidence type="ECO:0000313" key="3">
    <source>
        <dbReference type="Proteomes" id="UP000554482"/>
    </source>
</evidence>
<dbReference type="Proteomes" id="UP000554482">
    <property type="component" value="Unassembled WGS sequence"/>
</dbReference>
<protein>
    <submittedName>
        <fullName evidence="2">Uncharacterized protein</fullName>
    </submittedName>
</protein>
<feature type="compositionally biased region" description="Acidic residues" evidence="1">
    <location>
        <begin position="156"/>
        <end position="166"/>
    </location>
</feature>
<feature type="region of interest" description="Disordered" evidence="1">
    <location>
        <begin position="88"/>
        <end position="166"/>
    </location>
</feature>
<feature type="compositionally biased region" description="Basic and acidic residues" evidence="1">
    <location>
        <begin position="93"/>
        <end position="103"/>
    </location>
</feature>
<evidence type="ECO:0000313" key="2">
    <source>
        <dbReference type="EMBL" id="KAF5205711.1"/>
    </source>
</evidence>
<gene>
    <name evidence="2" type="ORF">FRX31_004703</name>
</gene>